<dbReference type="PATRIC" id="fig|155920.8.peg.2174"/>
<dbReference type="InterPro" id="IPR056906">
    <property type="entry name" value="ORF2/G2P_dom"/>
</dbReference>
<dbReference type="Proteomes" id="UP000027215">
    <property type="component" value="Chromosome"/>
</dbReference>
<evidence type="ECO:0000313" key="2">
    <source>
        <dbReference type="EMBL" id="AIC11448.1"/>
    </source>
</evidence>
<reference evidence="2 3" key="1">
    <citation type="submission" date="2013-08" db="EMBL/GenBank/DDBJ databases">
        <authorList>
            <person name="Stouthamer R."/>
            <person name="Nunney L."/>
        </authorList>
    </citation>
    <scope>NUCLEOTIDE SEQUENCE [LARGE SCALE GENOMIC DNA]</scope>
    <source>
        <strain evidence="3">ann-1</strain>
    </source>
</reference>
<gene>
    <name evidence="2" type="ORF">D934_09325</name>
</gene>
<feature type="domain" description="Replication-associated protein ORF2/G2P" evidence="1">
    <location>
        <begin position="41"/>
        <end position="160"/>
    </location>
</feature>
<proteinExistence type="predicted"/>
<dbReference type="RefSeq" id="WP_020852963.1">
    <property type="nucleotide sequence ID" value="NZ_CP006696.1"/>
</dbReference>
<dbReference type="HOGENOM" id="CLU_120526_0_0_6"/>
<organism evidence="2 3">
    <name type="scientific">Xylella fastidiosa subsp. sandyi Ann-1</name>
    <dbReference type="NCBI Taxonomy" id="155920"/>
    <lineage>
        <taxon>Bacteria</taxon>
        <taxon>Pseudomonadati</taxon>
        <taxon>Pseudomonadota</taxon>
        <taxon>Gammaproteobacteria</taxon>
        <taxon>Lysobacterales</taxon>
        <taxon>Lysobacteraceae</taxon>
        <taxon>Xylella</taxon>
    </lineage>
</organism>
<dbReference type="Pfam" id="PF23343">
    <property type="entry name" value="REP_ORF2-G2P"/>
    <property type="match status" value="1"/>
</dbReference>
<accession>A0A060H7C3</accession>
<evidence type="ECO:0000259" key="1">
    <source>
        <dbReference type="Pfam" id="PF23343"/>
    </source>
</evidence>
<dbReference type="AlphaFoldDB" id="A0A060H7C3"/>
<sequence length="195" mass="22639">MSLAESDEQLCQLLTTQFNQSGVRLQSQAYADLLRRSSWQQFWTLTFRPTKSGSNGSMHPEAADKAFRFFVSSINRALYGRVWSKRSHCGIQWARGQEWHRDGRLHFHAVVATPDEDINRLMNRYEWHEFWYREFGRNRIEAPRSQMDITGYVSKYVSKGGEVDVSRNFGAWVPPKIDYSPRPEQGTLITGDSGK</sequence>
<dbReference type="EMBL" id="CP006696">
    <property type="protein sequence ID" value="AIC11448.1"/>
    <property type="molecule type" value="Genomic_DNA"/>
</dbReference>
<dbReference type="KEGG" id="xfs:D934_09325"/>
<protein>
    <recommendedName>
        <fullName evidence="1">Replication-associated protein ORF2/G2P domain-containing protein</fullName>
    </recommendedName>
</protein>
<name>A0A060H7C3_XYLFS</name>
<evidence type="ECO:0000313" key="3">
    <source>
        <dbReference type="Proteomes" id="UP000027215"/>
    </source>
</evidence>